<proteinExistence type="inferred from homology"/>
<dbReference type="SUPFAM" id="SSF46785">
    <property type="entry name" value="Winged helix' DNA-binding domain"/>
    <property type="match status" value="1"/>
</dbReference>
<keyword evidence="2" id="KW-0805">Transcription regulation</keyword>
<dbReference type="InterPro" id="IPR005119">
    <property type="entry name" value="LysR_subst-bd"/>
</dbReference>
<dbReference type="PANTHER" id="PTHR30579:SF3">
    <property type="entry name" value="TRANSCRIPTIONAL REGULATORY PROTEIN"/>
    <property type="match status" value="1"/>
</dbReference>
<dbReference type="InterPro" id="IPR036390">
    <property type="entry name" value="WH_DNA-bd_sf"/>
</dbReference>
<protein>
    <submittedName>
        <fullName evidence="6">LysR family transcriptional regulator</fullName>
    </submittedName>
</protein>
<gene>
    <name evidence="6" type="ORF">WDS16_06855</name>
</gene>
<dbReference type="PROSITE" id="PS50931">
    <property type="entry name" value="HTH_LYSR"/>
    <property type="match status" value="1"/>
</dbReference>
<accession>A0ABZ2PM29</accession>
<evidence type="ECO:0000256" key="3">
    <source>
        <dbReference type="ARBA" id="ARBA00023125"/>
    </source>
</evidence>
<evidence type="ECO:0000256" key="2">
    <source>
        <dbReference type="ARBA" id="ARBA00023015"/>
    </source>
</evidence>
<sequence length="297" mass="32851">MFTADHLRFFLEVSRHGRLNEASRALGVDHTTVGRRITSLEKAAGRRLFDRTPAGWRLTEAGHRLVGYAETVESTLVAAFEDQTSSVGSLTGSVRIAAPDGFGAFVLTPNLTTLRQAHPDLNVELVTATEHKTIDTREFDIAVTLEQPSPRFVVFRKLATYSLHLYATREYLESSPAVTKMDDLRDHTLIWYVGALLDVAPLRIFDSILADGRAQIQTNNITGHWLAARSGLGIAPLPSYIGEPDDSLVRVVAERFSIERTYWIAVPRELTGLARVKAVDELLSNVVAEHPHLTSGQ</sequence>
<reference evidence="6 7" key="1">
    <citation type="submission" date="2024-03" db="EMBL/GenBank/DDBJ databases">
        <title>Natural products discovery in diverse microorganisms through a two-stage MS feature dereplication strategy.</title>
        <authorList>
            <person name="Zhang R."/>
        </authorList>
    </citation>
    <scope>NUCLEOTIDE SEQUENCE [LARGE SCALE GENOMIC DNA]</scope>
    <source>
        <strain evidence="6 7">18930</strain>
    </source>
</reference>
<dbReference type="RefSeq" id="WP_338891495.1">
    <property type="nucleotide sequence ID" value="NZ_CP147846.1"/>
</dbReference>
<dbReference type="Pfam" id="PF00126">
    <property type="entry name" value="HTH_1"/>
    <property type="match status" value="1"/>
</dbReference>
<keyword evidence="3" id="KW-0238">DNA-binding</keyword>
<comment type="similarity">
    <text evidence="1">Belongs to the LysR transcriptional regulatory family.</text>
</comment>
<dbReference type="Gene3D" id="3.40.190.290">
    <property type="match status" value="1"/>
</dbReference>
<feature type="domain" description="HTH lysR-type" evidence="5">
    <location>
        <begin position="2"/>
        <end position="59"/>
    </location>
</feature>
<organism evidence="6 7">
    <name type="scientific">Rhodococcus sovatensis</name>
    <dbReference type="NCBI Taxonomy" id="1805840"/>
    <lineage>
        <taxon>Bacteria</taxon>
        <taxon>Bacillati</taxon>
        <taxon>Actinomycetota</taxon>
        <taxon>Actinomycetes</taxon>
        <taxon>Mycobacteriales</taxon>
        <taxon>Nocardiaceae</taxon>
        <taxon>Rhodococcus</taxon>
    </lineage>
</organism>
<evidence type="ECO:0000256" key="4">
    <source>
        <dbReference type="ARBA" id="ARBA00023163"/>
    </source>
</evidence>
<keyword evidence="4" id="KW-0804">Transcription</keyword>
<dbReference type="Proteomes" id="UP001432000">
    <property type="component" value="Chromosome"/>
</dbReference>
<dbReference type="InterPro" id="IPR000847">
    <property type="entry name" value="LysR_HTH_N"/>
</dbReference>
<evidence type="ECO:0000313" key="7">
    <source>
        <dbReference type="Proteomes" id="UP001432000"/>
    </source>
</evidence>
<name>A0ABZ2PM29_9NOCA</name>
<dbReference type="EMBL" id="CP147846">
    <property type="protein sequence ID" value="WXG70232.1"/>
    <property type="molecule type" value="Genomic_DNA"/>
</dbReference>
<dbReference type="SUPFAM" id="SSF53850">
    <property type="entry name" value="Periplasmic binding protein-like II"/>
    <property type="match status" value="1"/>
</dbReference>
<keyword evidence="7" id="KW-1185">Reference proteome</keyword>
<evidence type="ECO:0000313" key="6">
    <source>
        <dbReference type="EMBL" id="WXG70232.1"/>
    </source>
</evidence>
<dbReference type="PANTHER" id="PTHR30579">
    <property type="entry name" value="TRANSCRIPTIONAL REGULATOR"/>
    <property type="match status" value="1"/>
</dbReference>
<dbReference type="InterPro" id="IPR050176">
    <property type="entry name" value="LTTR"/>
</dbReference>
<evidence type="ECO:0000259" key="5">
    <source>
        <dbReference type="PROSITE" id="PS50931"/>
    </source>
</evidence>
<dbReference type="Gene3D" id="1.10.10.10">
    <property type="entry name" value="Winged helix-like DNA-binding domain superfamily/Winged helix DNA-binding domain"/>
    <property type="match status" value="1"/>
</dbReference>
<dbReference type="InterPro" id="IPR036388">
    <property type="entry name" value="WH-like_DNA-bd_sf"/>
</dbReference>
<evidence type="ECO:0000256" key="1">
    <source>
        <dbReference type="ARBA" id="ARBA00009437"/>
    </source>
</evidence>
<dbReference type="Pfam" id="PF03466">
    <property type="entry name" value="LysR_substrate"/>
    <property type="match status" value="1"/>
</dbReference>